<proteinExistence type="predicted"/>
<gene>
    <name evidence="1" type="ORF">SDC9_94274</name>
</gene>
<sequence>MGARKTLLRRQRASLQLGEEQASGIVTIASVAGVKPGFLDETIQRVVGKIVSRLVFVDEGFEPSGSVILIAQCSAFGIGAGQR</sequence>
<name>A0A645A9P2_9ZZZZ</name>
<comment type="caution">
    <text evidence="1">The sequence shown here is derived from an EMBL/GenBank/DDBJ whole genome shotgun (WGS) entry which is preliminary data.</text>
</comment>
<dbReference type="AlphaFoldDB" id="A0A645A9P2"/>
<reference evidence="1" key="1">
    <citation type="submission" date="2019-08" db="EMBL/GenBank/DDBJ databases">
        <authorList>
            <person name="Kucharzyk K."/>
            <person name="Murdoch R.W."/>
            <person name="Higgins S."/>
            <person name="Loffler F."/>
        </authorList>
    </citation>
    <scope>NUCLEOTIDE SEQUENCE</scope>
</reference>
<protein>
    <submittedName>
        <fullName evidence="1">Uncharacterized protein</fullName>
    </submittedName>
</protein>
<accession>A0A645A9P2</accession>
<organism evidence="1">
    <name type="scientific">bioreactor metagenome</name>
    <dbReference type="NCBI Taxonomy" id="1076179"/>
    <lineage>
        <taxon>unclassified sequences</taxon>
        <taxon>metagenomes</taxon>
        <taxon>ecological metagenomes</taxon>
    </lineage>
</organism>
<evidence type="ECO:0000313" key="1">
    <source>
        <dbReference type="EMBL" id="MPM47563.1"/>
    </source>
</evidence>
<dbReference type="EMBL" id="VSSQ01011728">
    <property type="protein sequence ID" value="MPM47563.1"/>
    <property type="molecule type" value="Genomic_DNA"/>
</dbReference>